<dbReference type="RefSeq" id="WP_241041744.1">
    <property type="nucleotide sequence ID" value="NZ_BAAAJF010000029.1"/>
</dbReference>
<evidence type="ECO:0000313" key="2">
    <source>
        <dbReference type="EMBL" id="MCH6170934.1"/>
    </source>
</evidence>
<evidence type="ECO:0008006" key="4">
    <source>
        <dbReference type="Google" id="ProtNLM"/>
    </source>
</evidence>
<evidence type="ECO:0000313" key="3">
    <source>
        <dbReference type="Proteomes" id="UP001299970"/>
    </source>
</evidence>
<keyword evidence="1" id="KW-1133">Transmembrane helix</keyword>
<gene>
    <name evidence="2" type="ORF">MMF94_34975</name>
</gene>
<feature type="transmembrane region" description="Helical" evidence="1">
    <location>
        <begin position="144"/>
        <end position="167"/>
    </location>
</feature>
<keyword evidence="1" id="KW-0812">Transmembrane</keyword>
<protein>
    <recommendedName>
        <fullName evidence="4">DUF4328 domain-containing protein</fullName>
    </recommendedName>
</protein>
<keyword evidence="3" id="KW-1185">Reference proteome</keyword>
<dbReference type="Pfam" id="PF20554">
    <property type="entry name" value="DUF6766"/>
    <property type="match status" value="1"/>
</dbReference>
<evidence type="ECO:0000256" key="1">
    <source>
        <dbReference type="SAM" id="Phobius"/>
    </source>
</evidence>
<dbReference type="EMBL" id="JAKXMK010000038">
    <property type="protein sequence ID" value="MCH6170934.1"/>
    <property type="molecule type" value="Genomic_DNA"/>
</dbReference>
<organism evidence="2 3">
    <name type="scientific">Pseudonocardia alaniniphila</name>
    <dbReference type="NCBI Taxonomy" id="75291"/>
    <lineage>
        <taxon>Bacteria</taxon>
        <taxon>Bacillati</taxon>
        <taxon>Actinomycetota</taxon>
        <taxon>Actinomycetes</taxon>
        <taxon>Pseudonocardiales</taxon>
        <taxon>Pseudonocardiaceae</taxon>
        <taxon>Pseudonocardia</taxon>
    </lineage>
</organism>
<comment type="caution">
    <text evidence="2">The sequence shown here is derived from an EMBL/GenBank/DDBJ whole genome shotgun (WGS) entry which is preliminary data.</text>
</comment>
<sequence>MSTSAGTSEKRGGVWRVLHDNGLGIVFGVLFLVMLAGQAFSGHANFNDQQVSDGSEPVSLAQYLTSSSFAVDVVENWQSEYLQFFLYIFATVWLVQRGSSESKPVDQVGLESDEEQRIGRHTTADSPRWARAGDWRVPVFSRSLGFVMGGIFLLSWGAQSVAGWAAYNAEELRGRQDPVSWLGYLGEPDFWNRTTQNWQSEMLAVGSMAVLAVYLRQRGSPESKPVGAPHSDTGDTG</sequence>
<proteinExistence type="predicted"/>
<feature type="transmembrane region" description="Helical" evidence="1">
    <location>
        <begin position="21"/>
        <end position="40"/>
    </location>
</feature>
<dbReference type="Proteomes" id="UP001299970">
    <property type="component" value="Unassembled WGS sequence"/>
</dbReference>
<name>A0ABS9TQW4_9PSEU</name>
<keyword evidence="1" id="KW-0472">Membrane</keyword>
<accession>A0ABS9TQW4</accession>
<dbReference type="InterPro" id="IPR046657">
    <property type="entry name" value="DUF6766"/>
</dbReference>
<reference evidence="2 3" key="1">
    <citation type="submission" date="2022-03" db="EMBL/GenBank/DDBJ databases">
        <title>Pseudonocardia alaer sp. nov., a novel actinomycete isolated from reed forest soil.</title>
        <authorList>
            <person name="Wang L."/>
        </authorList>
    </citation>
    <scope>NUCLEOTIDE SEQUENCE [LARGE SCALE GENOMIC DNA]</scope>
    <source>
        <strain evidence="2 3">Y-16303</strain>
    </source>
</reference>